<evidence type="ECO:0000313" key="1">
    <source>
        <dbReference type="EMBL" id="GAA1793904.1"/>
    </source>
</evidence>
<accession>A0ABN2LMM0</accession>
<gene>
    <name evidence="1" type="ORF">GCM10009768_23530</name>
</gene>
<dbReference type="Gene3D" id="1.25.40.290">
    <property type="entry name" value="ARM repeat domains"/>
    <property type="match status" value="1"/>
</dbReference>
<evidence type="ECO:0008006" key="3">
    <source>
        <dbReference type="Google" id="ProtNLM"/>
    </source>
</evidence>
<dbReference type="Proteomes" id="UP001500851">
    <property type="component" value="Unassembled WGS sequence"/>
</dbReference>
<protein>
    <recommendedName>
        <fullName evidence="3">DNA alkylation repair protein</fullName>
    </recommendedName>
</protein>
<reference evidence="1 2" key="1">
    <citation type="journal article" date="2019" name="Int. J. Syst. Evol. Microbiol.">
        <title>The Global Catalogue of Microorganisms (GCM) 10K type strain sequencing project: providing services to taxonomists for standard genome sequencing and annotation.</title>
        <authorList>
            <consortium name="The Broad Institute Genomics Platform"/>
            <consortium name="The Broad Institute Genome Sequencing Center for Infectious Disease"/>
            <person name="Wu L."/>
            <person name="Ma J."/>
        </authorList>
    </citation>
    <scope>NUCLEOTIDE SEQUENCE [LARGE SCALE GENOMIC DNA]</scope>
    <source>
        <strain evidence="1 2">JCM 14736</strain>
    </source>
</reference>
<dbReference type="SUPFAM" id="SSF48371">
    <property type="entry name" value="ARM repeat"/>
    <property type="match status" value="1"/>
</dbReference>
<proteinExistence type="predicted"/>
<evidence type="ECO:0000313" key="2">
    <source>
        <dbReference type="Proteomes" id="UP001500851"/>
    </source>
</evidence>
<dbReference type="EMBL" id="BAAAOB010000003">
    <property type="protein sequence ID" value="GAA1793904.1"/>
    <property type="molecule type" value="Genomic_DNA"/>
</dbReference>
<dbReference type="InterPro" id="IPR016024">
    <property type="entry name" value="ARM-type_fold"/>
</dbReference>
<organism evidence="1 2">
    <name type="scientific">Leucobacter iarius</name>
    <dbReference type="NCBI Taxonomy" id="333963"/>
    <lineage>
        <taxon>Bacteria</taxon>
        <taxon>Bacillati</taxon>
        <taxon>Actinomycetota</taxon>
        <taxon>Actinomycetes</taxon>
        <taxon>Micrococcales</taxon>
        <taxon>Microbacteriaceae</taxon>
        <taxon>Leucobacter</taxon>
    </lineage>
</organism>
<dbReference type="RefSeq" id="WP_344032454.1">
    <property type="nucleotide sequence ID" value="NZ_BAAAOB010000003.1"/>
</dbReference>
<sequence>MPLADELLGADEAEALIAALAAAEPATGFAGLRAAAARLGELALSARARALAEALDADLDDGADRLNAVVRSATADPGFAGWMLWGVGLAVGRRAIDDGSDAAFDDGLALLRELTPRMTSEFSVRPMLRHDLHRALRTMADWTSDPDPHVRRLASEGTRPLLPWGERVPGLVEDPGLTRGILDALHDDPDEVVRRSVANHLNDHSRAHPGFAVEVVRGWQRRGGPHVARTASHALRTLVKRGDADALALLGFRAAEVEVSPIEIAERRIEPGGTVRFGAEIRNIGIESADLVIDYALFFPDSRGRERTKVFKIGRRTLAPGERTRVDASRSFRALTTRSYYPGDYGVALQVNGVAFERAAFAVRPEAIEN</sequence>
<comment type="caution">
    <text evidence="1">The sequence shown here is derived from an EMBL/GenBank/DDBJ whole genome shotgun (WGS) entry which is preliminary data.</text>
</comment>
<name>A0ABN2LMM0_9MICO</name>
<keyword evidence="2" id="KW-1185">Reference proteome</keyword>